<organism evidence="1 2">
    <name type="scientific">Dokdonia donghaensis DSW-1</name>
    <dbReference type="NCBI Taxonomy" id="1300343"/>
    <lineage>
        <taxon>Bacteria</taxon>
        <taxon>Pseudomonadati</taxon>
        <taxon>Bacteroidota</taxon>
        <taxon>Flavobacteriia</taxon>
        <taxon>Flavobacteriales</taxon>
        <taxon>Flavobacteriaceae</taxon>
        <taxon>Dokdonia</taxon>
    </lineage>
</organism>
<comment type="caution">
    <text evidence="1">The sequence shown here is derived from an EMBL/GenBank/DDBJ whole genome shotgun (WGS) entry which is preliminary data.</text>
</comment>
<evidence type="ECO:0008006" key="3">
    <source>
        <dbReference type="Google" id="ProtNLM"/>
    </source>
</evidence>
<dbReference type="InterPro" id="IPR016181">
    <property type="entry name" value="Acyl_CoA_acyltransferase"/>
</dbReference>
<dbReference type="SUPFAM" id="SSF55729">
    <property type="entry name" value="Acyl-CoA N-acyltransferases (Nat)"/>
    <property type="match status" value="1"/>
</dbReference>
<dbReference type="Gene3D" id="3.40.630.30">
    <property type="match status" value="1"/>
</dbReference>
<evidence type="ECO:0000313" key="1">
    <source>
        <dbReference type="EMBL" id="KGO08018.1"/>
    </source>
</evidence>
<dbReference type="EMBL" id="JSAQ01000001">
    <property type="protein sequence ID" value="KGO08018.1"/>
    <property type="molecule type" value="Genomic_DNA"/>
</dbReference>
<name>A0A0A2GZP9_9FLAO</name>
<accession>A0A0A2GZP9</accession>
<dbReference type="AlphaFoldDB" id="A0A0A2GZP9"/>
<evidence type="ECO:0000313" key="2">
    <source>
        <dbReference type="Proteomes" id="UP000030140"/>
    </source>
</evidence>
<sequence length="365" mass="41784">MNDIDDRVFITLDSQDTFYFSKPFLRAFEKANPLITYTYLLFSLNDKPVALAITQAIDISLGMASEKVPLTQQLARSIQCYLSGKKTHTLVCGNIFLSGAYGLYVKTGIDKRSVYDTLSRKLKKLSTPKKPSLFFLKDFNATEDASASIAEKEDFQSFTVEPNMRLRLRWKDFDSYKNALKSKYRVKVNRADTLSKNLTVQSLSASEIRSNKDSLQLLYNNVTSKAVFNTLTITIETYALLKDAFKDRIIFKTYSRDGMLVGFSTAFIVDDVLDAHFIGLNYEFNKTDAVYQRMLNDYIRQGLSLGVKEINLGRTASEIKSTLGATPEQLRCYIKHRRTVANMLFKPFVRQIKMTEYKQHTPFKN</sequence>
<protein>
    <recommendedName>
        <fullName evidence="3">BioF2-like acetyltransferase domain-containing protein</fullName>
    </recommendedName>
</protein>
<proteinExistence type="predicted"/>
<dbReference type="Proteomes" id="UP000030140">
    <property type="component" value="Unassembled WGS sequence"/>
</dbReference>
<keyword evidence="2" id="KW-1185">Reference proteome</keyword>
<gene>
    <name evidence="1" type="ORF">NV36_09390</name>
</gene>
<reference evidence="1 2" key="1">
    <citation type="submission" date="2014-10" db="EMBL/GenBank/DDBJ databases">
        <title>Draft genome sequence of the proteorhodopsin-containing marine bacterium Dokdonia donghaensis.</title>
        <authorList>
            <person name="Gomez-Consarnau L."/>
            <person name="Gonzalez J.M."/>
            <person name="Riedel T."/>
            <person name="Jaenicke S."/>
            <person name="Wagner-Doebler I."/>
            <person name="Fuhrman J.A."/>
        </authorList>
    </citation>
    <scope>NUCLEOTIDE SEQUENCE [LARGE SCALE GENOMIC DNA]</scope>
    <source>
        <strain evidence="1 2">DSW-1</strain>
    </source>
</reference>